<evidence type="ECO:0000313" key="2">
    <source>
        <dbReference type="EMBL" id="GHH09246.1"/>
    </source>
</evidence>
<dbReference type="SUPFAM" id="SSF54060">
    <property type="entry name" value="His-Me finger endonucleases"/>
    <property type="match status" value="1"/>
</dbReference>
<evidence type="ECO:0000259" key="1">
    <source>
        <dbReference type="Pfam" id="PF13392"/>
    </source>
</evidence>
<proteinExistence type="predicted"/>
<dbReference type="InterPro" id="IPR044925">
    <property type="entry name" value="His-Me_finger_sf"/>
</dbReference>
<evidence type="ECO:0000313" key="3">
    <source>
        <dbReference type="Proteomes" id="UP000652430"/>
    </source>
</evidence>
<accession>A0ABQ3L941</accession>
<dbReference type="Pfam" id="PF13392">
    <property type="entry name" value="HNH_3"/>
    <property type="match status" value="1"/>
</dbReference>
<feature type="domain" description="HNH nuclease" evidence="1">
    <location>
        <begin position="58"/>
        <end position="90"/>
    </location>
</feature>
<comment type="caution">
    <text evidence="2">The sequence shown here is derived from an EMBL/GenBank/DDBJ whole genome shotgun (WGS) entry which is preliminary data.</text>
</comment>
<organism evidence="2 3">
    <name type="scientific">Sphingomonas glacialis</name>
    <dbReference type="NCBI Taxonomy" id="658225"/>
    <lineage>
        <taxon>Bacteria</taxon>
        <taxon>Pseudomonadati</taxon>
        <taxon>Pseudomonadota</taxon>
        <taxon>Alphaproteobacteria</taxon>
        <taxon>Sphingomonadales</taxon>
        <taxon>Sphingomonadaceae</taxon>
        <taxon>Sphingomonas</taxon>
    </lineage>
</organism>
<sequence length="158" mass="17872">MQDAATLPEKLQRFSISENGCWNWNGSLWAKSARPRYWDGNGKWRCAYRAIYAALAAPIPEGLTLDHLCMNKACVNPGHLEPVSMVENRRRYDASNVSKPFERVRNNKITEEQAVEIVRSPLSNRECAARFGLSSGNVSRIRTGKRWGYATAELRAQS</sequence>
<dbReference type="Gene3D" id="3.90.75.10">
    <property type="entry name" value="Homing Intron 3 (I-ppo) Encoded Endonuclease, Chain A"/>
    <property type="match status" value="1"/>
</dbReference>
<reference evidence="3" key="1">
    <citation type="journal article" date="2019" name="Int. J. Syst. Evol. Microbiol.">
        <title>The Global Catalogue of Microorganisms (GCM) 10K type strain sequencing project: providing services to taxonomists for standard genome sequencing and annotation.</title>
        <authorList>
            <consortium name="The Broad Institute Genomics Platform"/>
            <consortium name="The Broad Institute Genome Sequencing Center for Infectious Disease"/>
            <person name="Wu L."/>
            <person name="Ma J."/>
        </authorList>
    </citation>
    <scope>NUCLEOTIDE SEQUENCE [LARGE SCALE GENOMIC DNA]</scope>
    <source>
        <strain evidence="3">CGMCC 1.8957</strain>
    </source>
</reference>
<dbReference type="EMBL" id="BNAQ01000001">
    <property type="protein sequence ID" value="GHH09246.1"/>
    <property type="molecule type" value="Genomic_DNA"/>
</dbReference>
<dbReference type="RefSeq" id="WP_229839193.1">
    <property type="nucleotide sequence ID" value="NZ_BNAQ01000001.1"/>
</dbReference>
<name>A0ABQ3L941_9SPHN</name>
<gene>
    <name evidence="2" type="ORF">GCM10008023_05660</name>
</gene>
<protein>
    <recommendedName>
        <fullName evidence="1">HNH nuclease domain-containing protein</fullName>
    </recommendedName>
</protein>
<dbReference type="InterPro" id="IPR003615">
    <property type="entry name" value="HNH_nuc"/>
</dbReference>
<dbReference type="InterPro" id="IPR044930">
    <property type="entry name" value="Homing_endonuclease_His-Me"/>
</dbReference>
<dbReference type="Proteomes" id="UP000652430">
    <property type="component" value="Unassembled WGS sequence"/>
</dbReference>
<keyword evidence="3" id="KW-1185">Reference proteome</keyword>